<reference evidence="1 2" key="1">
    <citation type="journal article" date="2022" name="Hortic Res">
        <title>A haplotype resolved chromosomal level avocado genome allows analysis of novel avocado genes.</title>
        <authorList>
            <person name="Nath O."/>
            <person name="Fletcher S.J."/>
            <person name="Hayward A."/>
            <person name="Shaw L.M."/>
            <person name="Masouleh A.K."/>
            <person name="Furtado A."/>
            <person name="Henry R.J."/>
            <person name="Mitter N."/>
        </authorList>
    </citation>
    <scope>NUCLEOTIDE SEQUENCE [LARGE SCALE GENOMIC DNA]</scope>
    <source>
        <strain evidence="2">cv. Hass</strain>
    </source>
</reference>
<evidence type="ECO:0000313" key="2">
    <source>
        <dbReference type="Proteomes" id="UP001234297"/>
    </source>
</evidence>
<name>A0ACC2L1Y9_PERAE</name>
<accession>A0ACC2L1Y9</accession>
<comment type="caution">
    <text evidence="1">The sequence shown here is derived from an EMBL/GenBank/DDBJ whole genome shotgun (WGS) entry which is preliminary data.</text>
</comment>
<evidence type="ECO:0000313" key="1">
    <source>
        <dbReference type="EMBL" id="KAJ8627028.1"/>
    </source>
</evidence>
<protein>
    <submittedName>
        <fullName evidence="1">Uncharacterized protein</fullName>
    </submittedName>
</protein>
<keyword evidence="2" id="KW-1185">Reference proteome</keyword>
<organism evidence="1 2">
    <name type="scientific">Persea americana</name>
    <name type="common">Avocado</name>
    <dbReference type="NCBI Taxonomy" id="3435"/>
    <lineage>
        <taxon>Eukaryota</taxon>
        <taxon>Viridiplantae</taxon>
        <taxon>Streptophyta</taxon>
        <taxon>Embryophyta</taxon>
        <taxon>Tracheophyta</taxon>
        <taxon>Spermatophyta</taxon>
        <taxon>Magnoliopsida</taxon>
        <taxon>Magnoliidae</taxon>
        <taxon>Laurales</taxon>
        <taxon>Lauraceae</taxon>
        <taxon>Persea</taxon>
    </lineage>
</organism>
<proteinExistence type="predicted"/>
<dbReference type="Proteomes" id="UP001234297">
    <property type="component" value="Chromosome 6"/>
</dbReference>
<dbReference type="EMBL" id="CM056814">
    <property type="protein sequence ID" value="KAJ8627028.1"/>
    <property type="molecule type" value="Genomic_DNA"/>
</dbReference>
<gene>
    <name evidence="1" type="ORF">MRB53_020335</name>
</gene>
<sequence length="424" mass="45431">MEEEEEEEREVEEVWSWGAGSEGQLGTGSFDDRHLPQLLSFPPRAAASAARRISQIACGGAHSIALTAGGSVLTWGRGTCGQLGHGDVENCLKPKPVEFFEQIVISYISAGWNHSGFVSDSGSLFTCGDGSFGQLGHGDYESHSSPTRVLFFASKHAKKIACGMRHSLVLSKGPSGLGDFLYAFGSGRRGQLGTSLDSSRKSIAVPQAIHGFKGDEMIAVSANGDHSALLSANGHLYIWGRGFSGTSDSHLPQLLPSSLKFSQVTLGWNHALLLTDCGEVFMLGRMLGGRQESLEMHVPLCSTPSITPDEVCRAMTPTRVPGLDGVKVIDIGAGAEHSALVTENGTIMTWGWGEHGQLGFTVEVGLLLLLEVPAYILKVEESFYEKPNAAIYHPVVKAKGSDLRPPFTICWITGLCHRSRLQPS</sequence>